<gene>
    <name evidence="5" type="ORF">HG536_0A00550</name>
</gene>
<organism evidence="5 6">
    <name type="scientific">Torulaspora globosa</name>
    <dbReference type="NCBI Taxonomy" id="48254"/>
    <lineage>
        <taxon>Eukaryota</taxon>
        <taxon>Fungi</taxon>
        <taxon>Dikarya</taxon>
        <taxon>Ascomycota</taxon>
        <taxon>Saccharomycotina</taxon>
        <taxon>Saccharomycetes</taxon>
        <taxon>Saccharomycetales</taxon>
        <taxon>Saccharomycetaceae</taxon>
        <taxon>Torulaspora</taxon>
    </lineage>
</organism>
<keyword evidence="2" id="KW-0963">Cytoplasm</keyword>
<comment type="subcellular location">
    <subcellularLocation>
        <location evidence="1">Cytoplasm</location>
    </subcellularLocation>
</comment>
<evidence type="ECO:0000256" key="3">
    <source>
        <dbReference type="SAM" id="Coils"/>
    </source>
</evidence>
<evidence type="ECO:0000256" key="1">
    <source>
        <dbReference type="ARBA" id="ARBA00004496"/>
    </source>
</evidence>
<dbReference type="GO" id="GO:0005737">
    <property type="term" value="C:cytoplasm"/>
    <property type="evidence" value="ECO:0007669"/>
    <property type="project" value="UniProtKB-SubCell"/>
</dbReference>
<dbReference type="PANTHER" id="PTHR15346">
    <property type="entry name" value="DYNACTIN SUBUNIT"/>
    <property type="match status" value="1"/>
</dbReference>
<dbReference type="OrthoDB" id="4065231at2759"/>
<dbReference type="Proteomes" id="UP000515788">
    <property type="component" value="Chromosome 1"/>
</dbReference>
<dbReference type="AlphaFoldDB" id="A0A7G3Z9Q2"/>
<evidence type="ECO:0000313" key="5">
    <source>
        <dbReference type="EMBL" id="QLL30238.1"/>
    </source>
</evidence>
<keyword evidence="6" id="KW-1185">Reference proteome</keyword>
<protein>
    <submittedName>
        <fullName evidence="5">Uncharacterized protein</fullName>
    </submittedName>
</protein>
<evidence type="ECO:0000313" key="6">
    <source>
        <dbReference type="Proteomes" id="UP000515788"/>
    </source>
</evidence>
<evidence type="ECO:0000256" key="2">
    <source>
        <dbReference type="ARBA" id="ARBA00022490"/>
    </source>
</evidence>
<name>A0A7G3Z9Q2_9SACH</name>
<feature type="region of interest" description="Disordered" evidence="4">
    <location>
        <begin position="54"/>
        <end position="77"/>
    </location>
</feature>
<keyword evidence="3" id="KW-0175">Coiled coil</keyword>
<dbReference type="KEGG" id="tgb:HG536_0A00550"/>
<sequence>MDIIDLSITNESAIVDELAALDVSGQEIFECTGIQEVDDAVAPQEVITRQFSGLNDVTNDRTPPVGHTKKQVEGSGHSGLARHMVISNMPQVRAAAPESVEERLERIGRELQELSDLECRKLGPRNSEELERTRNLHLKLTKMSTERLKEMKRSLFEEQEAVNEPLDVTLPRVRFDAGDMQKLLELEGKLTQLERVVGPVASLRKPLVTQLEDLRSRSALLGRDSELLNKFHERLHEIEEDYENSLLGRKSRNAPSLYQDTKSKMFSYESRINDLHRFNDTLQVYGPILPQLADRVRQLSGIEGKLSECVGVAKAIDTCIAELQELAMKWERTNNRLEQKLSAQEIELAHNRQRFDELVANLEAKLKPSRDL</sequence>
<feature type="coiled-coil region" evidence="3">
    <location>
        <begin position="320"/>
        <end position="354"/>
    </location>
</feature>
<evidence type="ECO:0000256" key="4">
    <source>
        <dbReference type="SAM" id="MobiDB-lite"/>
    </source>
</evidence>
<dbReference type="EMBL" id="CP059246">
    <property type="protein sequence ID" value="QLL30238.1"/>
    <property type="molecule type" value="Genomic_DNA"/>
</dbReference>
<proteinExistence type="predicted"/>
<dbReference type="GeneID" id="59323335"/>
<dbReference type="GO" id="GO:0007017">
    <property type="term" value="P:microtubule-based process"/>
    <property type="evidence" value="ECO:0007669"/>
    <property type="project" value="InterPro"/>
</dbReference>
<dbReference type="Pfam" id="PF04912">
    <property type="entry name" value="Dynamitin"/>
    <property type="match status" value="1"/>
</dbReference>
<dbReference type="GO" id="GO:0005869">
    <property type="term" value="C:dynactin complex"/>
    <property type="evidence" value="ECO:0007669"/>
    <property type="project" value="InterPro"/>
</dbReference>
<dbReference type="RefSeq" id="XP_037136913.1">
    <property type="nucleotide sequence ID" value="XM_037281018.1"/>
</dbReference>
<reference evidence="5 6" key="1">
    <citation type="submission" date="2020-06" db="EMBL/GenBank/DDBJ databases">
        <title>The yeast mating-type switching endonuclease HO is a domesticated member of an unorthodox homing genetic element family.</title>
        <authorList>
            <person name="Coughlan A.Y."/>
            <person name="Lombardi L."/>
            <person name="Braun-Galleani S."/>
            <person name="Martos A.R."/>
            <person name="Galeote V."/>
            <person name="Bigey F."/>
            <person name="Dequin S."/>
            <person name="Byrne K.P."/>
            <person name="Wolfe K.H."/>
        </authorList>
    </citation>
    <scope>NUCLEOTIDE SEQUENCE [LARGE SCALE GENOMIC DNA]</scope>
    <source>
        <strain evidence="5 6">CBS764</strain>
    </source>
</reference>
<accession>A0A7G3Z9Q2</accession>
<dbReference type="InterPro" id="IPR028133">
    <property type="entry name" value="Dynamitin"/>
</dbReference>